<dbReference type="EMBL" id="KQ246464">
    <property type="protein sequence ID" value="KNC72820.1"/>
    <property type="molecule type" value="Genomic_DNA"/>
</dbReference>
<dbReference type="GeneID" id="25915125"/>
<accession>A0A0L0F7X5</accession>
<evidence type="ECO:0000313" key="3">
    <source>
        <dbReference type="Proteomes" id="UP000054560"/>
    </source>
</evidence>
<dbReference type="AlphaFoldDB" id="A0A0L0F7X5"/>
<name>A0A0L0F7X5_9EUKA</name>
<feature type="region of interest" description="Disordered" evidence="1">
    <location>
        <begin position="19"/>
        <end position="55"/>
    </location>
</feature>
<gene>
    <name evidence="2" type="ORF">SARC_14621</name>
</gene>
<reference evidence="2 3" key="1">
    <citation type="submission" date="2011-02" db="EMBL/GenBank/DDBJ databases">
        <title>The Genome Sequence of Sphaeroforma arctica JP610.</title>
        <authorList>
            <consortium name="The Broad Institute Genome Sequencing Platform"/>
            <person name="Russ C."/>
            <person name="Cuomo C."/>
            <person name="Young S.K."/>
            <person name="Zeng Q."/>
            <person name="Gargeya S."/>
            <person name="Alvarado L."/>
            <person name="Berlin A."/>
            <person name="Chapman S.B."/>
            <person name="Chen Z."/>
            <person name="Freedman E."/>
            <person name="Gellesch M."/>
            <person name="Goldberg J."/>
            <person name="Griggs A."/>
            <person name="Gujja S."/>
            <person name="Heilman E."/>
            <person name="Heiman D."/>
            <person name="Howarth C."/>
            <person name="Mehta T."/>
            <person name="Neiman D."/>
            <person name="Pearson M."/>
            <person name="Roberts A."/>
            <person name="Saif S."/>
            <person name="Shea T."/>
            <person name="Shenoy N."/>
            <person name="Sisk P."/>
            <person name="Stolte C."/>
            <person name="Sykes S."/>
            <person name="White J."/>
            <person name="Yandava C."/>
            <person name="Burger G."/>
            <person name="Gray M.W."/>
            <person name="Holland P.W.H."/>
            <person name="King N."/>
            <person name="Lang F.B.F."/>
            <person name="Roger A.J."/>
            <person name="Ruiz-Trillo I."/>
            <person name="Haas B."/>
            <person name="Nusbaum C."/>
            <person name="Birren B."/>
        </authorList>
    </citation>
    <scope>NUCLEOTIDE SEQUENCE [LARGE SCALE GENOMIC DNA]</scope>
    <source>
        <strain evidence="2 3">JP610</strain>
    </source>
</reference>
<organism evidence="2 3">
    <name type="scientific">Sphaeroforma arctica JP610</name>
    <dbReference type="NCBI Taxonomy" id="667725"/>
    <lineage>
        <taxon>Eukaryota</taxon>
        <taxon>Ichthyosporea</taxon>
        <taxon>Ichthyophonida</taxon>
        <taxon>Sphaeroforma</taxon>
    </lineage>
</organism>
<sequence>MQAYLNVCLKETMDEILQPDGDKYNKRQSPSDAYPAPSLRNGGVQGARKSTRLLL</sequence>
<protein>
    <submittedName>
        <fullName evidence="2">Uncharacterized protein</fullName>
    </submittedName>
</protein>
<proteinExistence type="predicted"/>
<dbReference type="RefSeq" id="XP_014146722.1">
    <property type="nucleotide sequence ID" value="XM_014291247.1"/>
</dbReference>
<keyword evidence="3" id="KW-1185">Reference proteome</keyword>
<dbReference type="Proteomes" id="UP000054560">
    <property type="component" value="Unassembled WGS sequence"/>
</dbReference>
<evidence type="ECO:0000256" key="1">
    <source>
        <dbReference type="SAM" id="MobiDB-lite"/>
    </source>
</evidence>
<evidence type="ECO:0000313" key="2">
    <source>
        <dbReference type="EMBL" id="KNC72820.1"/>
    </source>
</evidence>